<dbReference type="AlphaFoldDB" id="A0A6H9RV45"/>
<dbReference type="Gene3D" id="1.10.3550.10">
    <property type="entry name" value="eoxyguanosinetriphosphate triphosphohydrolase domain-like"/>
    <property type="match status" value="1"/>
</dbReference>
<comment type="caution">
    <text evidence="1">The sequence shown here is derived from an EMBL/GenBank/DDBJ whole genome shotgun (WGS) entry which is preliminary data.</text>
</comment>
<gene>
    <name evidence="1" type="ORF">F7R03_28650</name>
</gene>
<feature type="non-terminal residue" evidence="1">
    <location>
        <position position="1"/>
    </location>
</feature>
<name>A0A6H9RV45_9PSED</name>
<proteinExistence type="predicted"/>
<reference evidence="1 2" key="1">
    <citation type="submission" date="2019-09" db="EMBL/GenBank/DDBJ databases">
        <title>Draft genome sequences of 48 bacterial type strains from the CCUG.</title>
        <authorList>
            <person name="Tunovic T."/>
            <person name="Pineiro-Iglesias B."/>
            <person name="Unosson C."/>
            <person name="Inganas E."/>
            <person name="Ohlen M."/>
            <person name="Cardew S."/>
            <person name="Jensie-Markopoulos S."/>
            <person name="Salva-Serra F."/>
            <person name="Jaen-Luchoro D."/>
            <person name="Karlsson R."/>
            <person name="Svensson-Stadler L."/>
            <person name="Chun J."/>
            <person name="Moore E."/>
        </authorList>
    </citation>
    <scope>NUCLEOTIDE SEQUENCE [LARGE SCALE GENOMIC DNA]</scope>
    <source>
        <strain evidence="1 2">CCUG 51524</strain>
    </source>
</reference>
<evidence type="ECO:0000313" key="1">
    <source>
        <dbReference type="EMBL" id="KAB0560182.1"/>
    </source>
</evidence>
<evidence type="ECO:0000313" key="2">
    <source>
        <dbReference type="Proteomes" id="UP000423257"/>
    </source>
</evidence>
<dbReference type="EMBL" id="VZPQ01000164">
    <property type="protein sequence ID" value="KAB0560182.1"/>
    <property type="molecule type" value="Genomic_DNA"/>
</dbReference>
<dbReference type="InterPro" id="IPR027432">
    <property type="entry name" value="dGTP_triphosphohydrolase_C"/>
</dbReference>
<dbReference type="GO" id="GO:0016787">
    <property type="term" value="F:hydrolase activity"/>
    <property type="evidence" value="ECO:0007669"/>
    <property type="project" value="UniProtKB-KW"/>
</dbReference>
<accession>A0A6H9RV45</accession>
<organism evidence="1 2">
    <name type="scientific">Pseudomonas palleroniana</name>
    <dbReference type="NCBI Taxonomy" id="191390"/>
    <lineage>
        <taxon>Bacteria</taxon>
        <taxon>Pseudomonadati</taxon>
        <taxon>Pseudomonadota</taxon>
        <taxon>Gammaproteobacteria</taxon>
        <taxon>Pseudomonadales</taxon>
        <taxon>Pseudomonadaceae</taxon>
        <taxon>Pseudomonas</taxon>
    </lineage>
</organism>
<keyword evidence="1" id="KW-0378">Hydrolase</keyword>
<sequence>EILLNGFCGAALEQHGGRTPSFKNRRILDLLGNNAPDPNGPLHSAFLRMIDFIAGMTDSYASEMAQEMTGRTRQ</sequence>
<protein>
    <submittedName>
        <fullName evidence="1">Deoxyguanosinetriphosphate triphosphohydrolase</fullName>
    </submittedName>
</protein>
<dbReference type="Proteomes" id="UP000423257">
    <property type="component" value="Unassembled WGS sequence"/>
</dbReference>